<comment type="caution">
    <text evidence="10">The sequence shown here is derived from an EMBL/GenBank/DDBJ whole genome shotgun (WGS) entry which is preliminary data.</text>
</comment>
<comment type="catalytic activity">
    <reaction evidence="1">
        <text>Endopeptidase of broad specificity.</text>
        <dbReference type="EC" id="3.4.24.81"/>
    </reaction>
</comment>
<dbReference type="InterPro" id="IPR024079">
    <property type="entry name" value="MetalloPept_cat_dom_sf"/>
</dbReference>
<dbReference type="EC" id="3.4.24.81" evidence="2"/>
<dbReference type="Proteomes" id="UP001159405">
    <property type="component" value="Unassembled WGS sequence"/>
</dbReference>
<keyword evidence="6" id="KW-0472">Membrane</keyword>
<dbReference type="PANTHER" id="PTHR45702:SF2">
    <property type="entry name" value="KUZBANIAN, ISOFORM A"/>
    <property type="match status" value="1"/>
</dbReference>
<dbReference type="PROSITE" id="PS50215">
    <property type="entry name" value="ADAM_MEPRO"/>
    <property type="match status" value="1"/>
</dbReference>
<name>A0ABN8PN70_9CNID</name>
<dbReference type="InterPro" id="IPR049038">
    <property type="entry name" value="ADAM10_Cys-rich"/>
</dbReference>
<keyword evidence="4" id="KW-0479">Metal-binding</keyword>
<keyword evidence="3" id="KW-0165">Cleavage on pair of basic residues</keyword>
<proteinExistence type="predicted"/>
<evidence type="ECO:0000259" key="9">
    <source>
        <dbReference type="PROSITE" id="PS50215"/>
    </source>
</evidence>
<feature type="active site" evidence="4">
    <location>
        <position position="387"/>
    </location>
</feature>
<keyword evidence="7" id="KW-0732">Signal</keyword>
<keyword evidence="11" id="KW-1185">Reference proteome</keyword>
<dbReference type="InterPro" id="IPR036436">
    <property type="entry name" value="Disintegrin_dom_sf"/>
</dbReference>
<keyword evidence="6" id="KW-0812">Transmembrane</keyword>
<dbReference type="InterPro" id="IPR001590">
    <property type="entry name" value="Peptidase_M12B"/>
</dbReference>
<evidence type="ECO:0000313" key="10">
    <source>
        <dbReference type="EMBL" id="CAH3147348.1"/>
    </source>
</evidence>
<feature type="transmembrane region" description="Helical" evidence="6">
    <location>
        <begin position="678"/>
        <end position="701"/>
    </location>
</feature>
<dbReference type="SMART" id="SM00050">
    <property type="entry name" value="DISIN"/>
    <property type="match status" value="1"/>
</dbReference>
<evidence type="ECO:0000256" key="2">
    <source>
        <dbReference type="ARBA" id="ARBA00012332"/>
    </source>
</evidence>
<dbReference type="PROSITE" id="PS50214">
    <property type="entry name" value="DISINTEGRIN_2"/>
    <property type="match status" value="1"/>
</dbReference>
<feature type="binding site" evidence="4">
    <location>
        <position position="396"/>
    </location>
    <ligand>
        <name>Zn(2+)</name>
        <dbReference type="ChEBI" id="CHEBI:29105"/>
        <note>catalytic</note>
    </ligand>
</feature>
<evidence type="ECO:0000256" key="7">
    <source>
        <dbReference type="SAM" id="SignalP"/>
    </source>
</evidence>
<evidence type="ECO:0000256" key="3">
    <source>
        <dbReference type="ARBA" id="ARBA00022685"/>
    </source>
</evidence>
<dbReference type="Gene3D" id="3.40.390.10">
    <property type="entry name" value="Collagenase (Catalytic Domain)"/>
    <property type="match status" value="1"/>
</dbReference>
<dbReference type="SUPFAM" id="SSF55486">
    <property type="entry name" value="Metalloproteases ('zincins'), catalytic domain"/>
    <property type="match status" value="1"/>
</dbReference>
<reference evidence="10 11" key="1">
    <citation type="submission" date="2022-05" db="EMBL/GenBank/DDBJ databases">
        <authorList>
            <consortium name="Genoscope - CEA"/>
            <person name="William W."/>
        </authorList>
    </citation>
    <scope>NUCLEOTIDE SEQUENCE [LARGE SCALE GENOMIC DNA]</scope>
</reference>
<dbReference type="EMBL" id="CALNXK010000081">
    <property type="protein sequence ID" value="CAH3147348.1"/>
    <property type="molecule type" value="Genomic_DNA"/>
</dbReference>
<comment type="caution">
    <text evidence="4">Lacks conserved residue(s) required for the propagation of feature annotation.</text>
</comment>
<evidence type="ECO:0000256" key="6">
    <source>
        <dbReference type="SAM" id="Phobius"/>
    </source>
</evidence>
<feature type="signal peptide" evidence="7">
    <location>
        <begin position="1"/>
        <end position="20"/>
    </location>
</feature>
<protein>
    <recommendedName>
        <fullName evidence="2">ADAM10 endopeptidase</fullName>
        <ecNumber evidence="2">3.4.24.81</ecNumber>
    </recommendedName>
</protein>
<feature type="compositionally biased region" description="Low complexity" evidence="5">
    <location>
        <begin position="714"/>
        <end position="734"/>
    </location>
</feature>
<organism evidence="10 11">
    <name type="scientific">Porites lobata</name>
    <dbReference type="NCBI Taxonomy" id="104759"/>
    <lineage>
        <taxon>Eukaryota</taxon>
        <taxon>Metazoa</taxon>
        <taxon>Cnidaria</taxon>
        <taxon>Anthozoa</taxon>
        <taxon>Hexacorallia</taxon>
        <taxon>Scleractinia</taxon>
        <taxon>Fungiina</taxon>
        <taxon>Poritidae</taxon>
        <taxon>Porites</taxon>
    </lineage>
</organism>
<feature type="binding site" evidence="4">
    <location>
        <position position="390"/>
    </location>
    <ligand>
        <name>Zn(2+)</name>
        <dbReference type="ChEBI" id="CHEBI:29105"/>
        <note>catalytic</note>
    </ligand>
</feature>
<feature type="region of interest" description="Disordered" evidence="5">
    <location>
        <begin position="703"/>
        <end position="770"/>
    </location>
</feature>
<dbReference type="InterPro" id="IPR001762">
    <property type="entry name" value="Disintegrin_dom"/>
</dbReference>
<evidence type="ECO:0000256" key="1">
    <source>
        <dbReference type="ARBA" id="ARBA00001809"/>
    </source>
</evidence>
<gene>
    <name evidence="10" type="ORF">PLOB_00046196</name>
</gene>
<dbReference type="PANTHER" id="PTHR45702">
    <property type="entry name" value="ADAM10/ADAM17 METALLOPEPTIDASE FAMILY MEMBER"/>
    <property type="match status" value="1"/>
</dbReference>
<sequence length="770" mass="85576">MLADRVCFVWFLLLWSSAYSYRRPLGDYINHYETLNYDTAPILDQHHRVRRSSPNSDHVVQLNLKTSQREFKIRLRRDLQIFTDNFRAENSEFDPAKVVEGDVEGHKNSLVHGFISDDGVFEGKIHVGNDEYFVESAKQYFKDAPQDFHSVIYESRDVHYPHAYGPGCGINDKSKRWMDEVKRSAVKGKVVEDEHVTHFEPFKLRYRRAVGSIDEKKLSCTLKMNADHLFTANMADGNKERALLLMTNHVQAANAIYKNTGFADANKPEGIQFQIQRMRANDSADTKYPKNPYRDENIGVEKLLELNSEEDHDDVCLAYVFTYRDFADGVLGLAWVGETGGAAGGICERGTTFSDGKKKNLNTGVVTFINYGKQVARKVSQITFAHETGHNFGSPHDTTADCSPGGSAGNYIMFARATSGDKPNNRRFSPCSRSKMNAVMEVKGRCQDSDCCFKAAEEAICGNMVVEKGEQCDCGYGTDDSCIKDDICCQGRNGTGAPLPGDCKLLPGKTCSPSQGLCCSTACTPQNDAFLCLNETECSNSSFCNGVNASCPTPVPKANLTVCNGGTQVCLSGECSGSICLRFQLLECQCQQEENLCDLCCKKGEDGECKPIRDMSVSNITNALQQFPGAPCDNFNGYCDVFLKCRAVDADGPLSRLKNKFFSKEAILGYLEWIKEHWWAVLLMGVGLILLMAGFIKLCSVHTPSSNPNRKPARQLTLRRQPPRNQRNPRARPQGNQGGRANPRHAQGDFGYEDPPPYPGAPMEMHGSRR</sequence>
<feature type="domain" description="Peptidase M12B" evidence="9">
    <location>
        <begin position="318"/>
        <end position="441"/>
    </location>
</feature>
<evidence type="ECO:0000313" key="11">
    <source>
        <dbReference type="Proteomes" id="UP001159405"/>
    </source>
</evidence>
<evidence type="ECO:0000259" key="8">
    <source>
        <dbReference type="PROSITE" id="PS50214"/>
    </source>
</evidence>
<dbReference type="Gene3D" id="4.10.70.10">
    <property type="entry name" value="Disintegrin domain"/>
    <property type="match status" value="1"/>
</dbReference>
<feature type="binding site" evidence="4">
    <location>
        <position position="386"/>
    </location>
    <ligand>
        <name>Zn(2+)</name>
        <dbReference type="ChEBI" id="CHEBI:29105"/>
        <note>catalytic</note>
    </ligand>
</feature>
<evidence type="ECO:0000256" key="5">
    <source>
        <dbReference type="SAM" id="MobiDB-lite"/>
    </source>
</evidence>
<feature type="chain" id="PRO_5046104441" description="ADAM10 endopeptidase" evidence="7">
    <location>
        <begin position="21"/>
        <end position="770"/>
    </location>
</feature>
<accession>A0ABN8PN70</accession>
<dbReference type="Pfam" id="PF21299">
    <property type="entry name" value="ADAM10_Cys-rich"/>
    <property type="match status" value="1"/>
</dbReference>
<dbReference type="SUPFAM" id="SSF57552">
    <property type="entry name" value="Blood coagulation inhibitor (disintegrin)"/>
    <property type="match status" value="1"/>
</dbReference>
<dbReference type="Pfam" id="PF13574">
    <property type="entry name" value="Reprolysin_2"/>
    <property type="match status" value="1"/>
</dbReference>
<evidence type="ECO:0000256" key="4">
    <source>
        <dbReference type="PROSITE-ProRule" id="PRU00276"/>
    </source>
</evidence>
<dbReference type="Pfam" id="PF00200">
    <property type="entry name" value="Disintegrin"/>
    <property type="match status" value="1"/>
</dbReference>
<dbReference type="InterPro" id="IPR051489">
    <property type="entry name" value="ADAM_Metalloproteinase"/>
</dbReference>
<feature type="domain" description="Disintegrin" evidence="8">
    <location>
        <begin position="458"/>
        <end position="559"/>
    </location>
</feature>
<keyword evidence="4" id="KW-0862">Zinc</keyword>
<keyword evidence="6" id="KW-1133">Transmembrane helix</keyword>